<dbReference type="OrthoDB" id="1329154at2759"/>
<evidence type="ECO:0000313" key="4">
    <source>
        <dbReference type="Proteomes" id="UP000824120"/>
    </source>
</evidence>
<proteinExistence type="predicted"/>
<organism evidence="3 4">
    <name type="scientific">Solanum commersonii</name>
    <name type="common">Commerson's wild potato</name>
    <name type="synonym">Commerson's nightshade</name>
    <dbReference type="NCBI Taxonomy" id="4109"/>
    <lineage>
        <taxon>Eukaryota</taxon>
        <taxon>Viridiplantae</taxon>
        <taxon>Streptophyta</taxon>
        <taxon>Embryophyta</taxon>
        <taxon>Tracheophyta</taxon>
        <taxon>Spermatophyta</taxon>
        <taxon>Magnoliopsida</taxon>
        <taxon>eudicotyledons</taxon>
        <taxon>Gunneridae</taxon>
        <taxon>Pentapetalae</taxon>
        <taxon>asterids</taxon>
        <taxon>lamiids</taxon>
        <taxon>Solanales</taxon>
        <taxon>Solanaceae</taxon>
        <taxon>Solanoideae</taxon>
        <taxon>Solaneae</taxon>
        <taxon>Solanum</taxon>
    </lineage>
</organism>
<reference evidence="3 4" key="1">
    <citation type="submission" date="2020-09" db="EMBL/GenBank/DDBJ databases">
        <title>De no assembly of potato wild relative species, Solanum commersonii.</title>
        <authorList>
            <person name="Cho K."/>
        </authorList>
    </citation>
    <scope>NUCLEOTIDE SEQUENCE [LARGE SCALE GENOMIC DNA]</scope>
    <source>
        <strain evidence="3">LZ3.2</strain>
        <tissue evidence="3">Leaf</tissue>
    </source>
</reference>
<dbReference type="PANTHER" id="PTHR33180">
    <property type="entry name" value="PHOTOSYSTEM II CP43 REACTION CENTER PROTEIN"/>
    <property type="match status" value="1"/>
</dbReference>
<accession>A0A9J5Z071</accession>
<feature type="compositionally biased region" description="Basic and acidic residues" evidence="1">
    <location>
        <begin position="45"/>
        <end position="66"/>
    </location>
</feature>
<dbReference type="InterPro" id="IPR046796">
    <property type="entry name" value="Transposase_32_dom"/>
</dbReference>
<feature type="domain" description="Putative plant transposon protein" evidence="2">
    <location>
        <begin position="352"/>
        <end position="424"/>
    </location>
</feature>
<feature type="compositionally biased region" description="Polar residues" evidence="1">
    <location>
        <begin position="80"/>
        <end position="95"/>
    </location>
</feature>
<evidence type="ECO:0000256" key="1">
    <source>
        <dbReference type="SAM" id="MobiDB-lite"/>
    </source>
</evidence>
<evidence type="ECO:0000313" key="3">
    <source>
        <dbReference type="EMBL" id="KAG5606066.1"/>
    </source>
</evidence>
<dbReference type="EMBL" id="JACXVP010000005">
    <property type="protein sequence ID" value="KAG5606066.1"/>
    <property type="molecule type" value="Genomic_DNA"/>
</dbReference>
<sequence length="623" mass="69354">MLLQITYQDKATQTDPDNENTIEKILNTMTLFHTKLDTMEKELQNIKSQQHDKKHAELSPSDDSKIPELQGDDGKHRKTQPNSLLNAATGASTSATKEETKRYVNTNMTKLFDKPFTPKIQKDIFIPPQVNTYKESLGQHKQAYNHITRAYIENIHKIQTFLNQNPRSTNTKNPHEDYITQHLQGYNKLIAQPGTNSNLVGTCYHYGLLNTKISAKMKTKAKIMEDKAKIVEEAKGRKDADISEPKDEQLLLARSVDLRSKRMYYLSRIRIPDTLTPPPVPDQVLLPTPPAHVPPPRSMNILNVEGLRTIIEEDMALLEIPDVPDFHENPGSSATREEEGCYIQDGRLCGCKGKKVNCDNDDINVVLEFIENIEDDYQWIEVGPPIKKKDINVAARYWFGFIISSLMPSQNESILRHTKAAYLEDPVPRDEKKDVEVIPTSSTDIQCIEVDYLKDEVEKKKATPVDSSSAVETKTLPAEAILRTLAPGPSGISSVVPSMTQSAATAPLPPRRALELETIVPGMIERAIIAAVTPLSVSIDAFAGRIELKSMDMSMNFGTVEILDIPADANVAPATVEDEAETNEEQLGFQEETTYEGPTEVEEAMVDSPIASVDVAPGTDAQV</sequence>
<feature type="region of interest" description="Disordered" evidence="1">
    <location>
        <begin position="45"/>
        <end position="98"/>
    </location>
</feature>
<feature type="region of interest" description="Disordered" evidence="1">
    <location>
        <begin position="573"/>
        <end position="600"/>
    </location>
</feature>
<comment type="caution">
    <text evidence="3">The sequence shown here is derived from an EMBL/GenBank/DDBJ whole genome shotgun (WGS) entry which is preliminary data.</text>
</comment>
<evidence type="ECO:0000259" key="2">
    <source>
        <dbReference type="Pfam" id="PF20167"/>
    </source>
</evidence>
<dbReference type="AlphaFoldDB" id="A0A9J5Z071"/>
<dbReference type="PANTHER" id="PTHR33180:SF31">
    <property type="entry name" value="POLYPROTEIN PROTEIN"/>
    <property type="match status" value="1"/>
</dbReference>
<keyword evidence="4" id="KW-1185">Reference proteome</keyword>
<dbReference type="Pfam" id="PF20167">
    <property type="entry name" value="Transposase_32"/>
    <property type="match status" value="1"/>
</dbReference>
<protein>
    <recommendedName>
        <fullName evidence="2">Putative plant transposon protein domain-containing protein</fullName>
    </recommendedName>
</protein>
<name>A0A9J5Z071_SOLCO</name>
<gene>
    <name evidence="3" type="ORF">H5410_027558</name>
</gene>
<dbReference type="Proteomes" id="UP000824120">
    <property type="component" value="Chromosome 5"/>
</dbReference>